<feature type="non-terminal residue" evidence="1">
    <location>
        <position position="1"/>
    </location>
</feature>
<protein>
    <submittedName>
        <fullName evidence="1">HDLBP protein</fullName>
    </submittedName>
</protein>
<sequence>VPVKLYDSKAAYGAHEFYRKATSICGGHLVDVRDEGDAVKESWDLPQNARNLVLRGWQEVKVCTGARLMILENKVVVSGSRRQVEEGIRHVQRILNTYDSCTVMLYDHRAK</sequence>
<gene>
    <name evidence="1" type="primary">HDLBP</name>
    <name evidence="1" type="ORF">SPIL2461_LOCUS23225</name>
</gene>
<name>A0A812YI64_SYMPI</name>
<evidence type="ECO:0000313" key="2">
    <source>
        <dbReference type="Proteomes" id="UP000649617"/>
    </source>
</evidence>
<comment type="caution">
    <text evidence="1">The sequence shown here is derived from an EMBL/GenBank/DDBJ whole genome shotgun (WGS) entry which is preliminary data.</text>
</comment>
<evidence type="ECO:0000313" key="1">
    <source>
        <dbReference type="EMBL" id="CAE7781330.1"/>
    </source>
</evidence>
<dbReference type="AlphaFoldDB" id="A0A812YI64"/>
<dbReference type="OrthoDB" id="407379at2759"/>
<keyword evidence="2" id="KW-1185">Reference proteome</keyword>
<organism evidence="1 2">
    <name type="scientific">Symbiodinium pilosum</name>
    <name type="common">Dinoflagellate</name>
    <dbReference type="NCBI Taxonomy" id="2952"/>
    <lineage>
        <taxon>Eukaryota</taxon>
        <taxon>Sar</taxon>
        <taxon>Alveolata</taxon>
        <taxon>Dinophyceae</taxon>
        <taxon>Suessiales</taxon>
        <taxon>Symbiodiniaceae</taxon>
        <taxon>Symbiodinium</taxon>
    </lineage>
</organism>
<reference evidence="1" key="1">
    <citation type="submission" date="2021-02" db="EMBL/GenBank/DDBJ databases">
        <authorList>
            <person name="Dougan E. K."/>
            <person name="Rhodes N."/>
            <person name="Thang M."/>
            <person name="Chan C."/>
        </authorList>
    </citation>
    <scope>NUCLEOTIDE SEQUENCE</scope>
</reference>
<proteinExistence type="predicted"/>
<feature type="non-terminal residue" evidence="1">
    <location>
        <position position="111"/>
    </location>
</feature>
<dbReference type="EMBL" id="CAJNIZ010048070">
    <property type="protein sequence ID" value="CAE7781330.1"/>
    <property type="molecule type" value="Genomic_DNA"/>
</dbReference>
<accession>A0A812YI64</accession>
<dbReference type="Proteomes" id="UP000649617">
    <property type="component" value="Unassembled WGS sequence"/>
</dbReference>